<dbReference type="AlphaFoldDB" id="A0A926JD25"/>
<comment type="caution">
    <text evidence="1">The sequence shown here is derived from an EMBL/GenBank/DDBJ whole genome shotgun (WGS) entry which is preliminary data.</text>
</comment>
<sequence>MSRYVRPRLSGVSIFFSFALATQGTTPLTDRIGFMRDAGGLVAVR</sequence>
<protein>
    <submittedName>
        <fullName evidence="1">Uncharacterized protein</fullName>
    </submittedName>
</protein>
<dbReference type="Proteomes" id="UP000608594">
    <property type="component" value="Unassembled WGS sequence"/>
</dbReference>
<reference evidence="1" key="1">
    <citation type="submission" date="2020-08" db="EMBL/GenBank/DDBJ databases">
        <title>Paracoccus amoyensis sp. nov., isolated from the surface seawater at coast of Xiamen, Fujian.</title>
        <authorList>
            <person name="Lyu L."/>
        </authorList>
    </citation>
    <scope>NUCLEOTIDE SEQUENCE</scope>
    <source>
        <strain evidence="1">11-3</strain>
    </source>
</reference>
<accession>A0A926JD25</accession>
<evidence type="ECO:0000313" key="2">
    <source>
        <dbReference type="Proteomes" id="UP000608594"/>
    </source>
</evidence>
<gene>
    <name evidence="1" type="ORF">H4P12_10080</name>
</gene>
<dbReference type="RefSeq" id="WP_187793565.1">
    <property type="nucleotide sequence ID" value="NZ_JACOQL010000003.1"/>
</dbReference>
<organism evidence="1 2">
    <name type="scientific">Paracoccus amoyensis</name>
    <dbReference type="NCBI Taxonomy" id="2760093"/>
    <lineage>
        <taxon>Bacteria</taxon>
        <taxon>Pseudomonadati</taxon>
        <taxon>Pseudomonadota</taxon>
        <taxon>Alphaproteobacteria</taxon>
        <taxon>Rhodobacterales</taxon>
        <taxon>Paracoccaceae</taxon>
        <taxon>Paracoccus</taxon>
    </lineage>
</organism>
<keyword evidence="2" id="KW-1185">Reference proteome</keyword>
<evidence type="ECO:0000313" key="1">
    <source>
        <dbReference type="EMBL" id="MBC9247059.1"/>
    </source>
</evidence>
<name>A0A926JD25_9RHOB</name>
<proteinExistence type="predicted"/>
<dbReference type="EMBL" id="JACOQL010000003">
    <property type="protein sequence ID" value="MBC9247059.1"/>
    <property type="molecule type" value="Genomic_DNA"/>
</dbReference>